<dbReference type="InterPro" id="IPR007110">
    <property type="entry name" value="Ig-like_dom"/>
</dbReference>
<keyword evidence="5" id="KW-1185">Reference proteome</keyword>
<proteinExistence type="predicted"/>
<feature type="domain" description="Ig-like" evidence="3">
    <location>
        <begin position="172"/>
        <end position="254"/>
    </location>
</feature>
<dbReference type="SMART" id="SM00408">
    <property type="entry name" value="IGc2"/>
    <property type="match status" value="2"/>
</dbReference>
<dbReference type="Gene3D" id="2.60.40.10">
    <property type="entry name" value="Immunoglobulins"/>
    <property type="match status" value="2"/>
</dbReference>
<dbReference type="InterPro" id="IPR036179">
    <property type="entry name" value="Ig-like_dom_sf"/>
</dbReference>
<dbReference type="EMBL" id="JAIPUX010001232">
    <property type="protein sequence ID" value="KAH0624932.1"/>
    <property type="molecule type" value="Genomic_DNA"/>
</dbReference>
<dbReference type="Pfam" id="PF07686">
    <property type="entry name" value="V-set"/>
    <property type="match status" value="1"/>
</dbReference>
<feature type="compositionally biased region" description="Acidic residues" evidence="1">
    <location>
        <begin position="321"/>
        <end position="331"/>
    </location>
</feature>
<feature type="region of interest" description="Disordered" evidence="1">
    <location>
        <begin position="301"/>
        <end position="354"/>
    </location>
</feature>
<dbReference type="Proteomes" id="UP000826234">
    <property type="component" value="Unassembled WGS sequence"/>
</dbReference>
<dbReference type="PROSITE" id="PS50835">
    <property type="entry name" value="IG_LIKE"/>
    <property type="match status" value="2"/>
</dbReference>
<dbReference type="InterPro" id="IPR042474">
    <property type="entry name" value="A33"/>
</dbReference>
<dbReference type="InterPro" id="IPR003599">
    <property type="entry name" value="Ig_sub"/>
</dbReference>
<evidence type="ECO:0000313" key="4">
    <source>
        <dbReference type="EMBL" id="KAH0624932.1"/>
    </source>
</evidence>
<keyword evidence="2" id="KW-1133">Transmembrane helix</keyword>
<dbReference type="Pfam" id="PF13927">
    <property type="entry name" value="Ig_3"/>
    <property type="match status" value="1"/>
</dbReference>
<name>A0ABQ7T629_PHRPL</name>
<feature type="transmembrane region" description="Helical" evidence="2">
    <location>
        <begin position="264"/>
        <end position="286"/>
    </location>
</feature>
<dbReference type="PANTHER" id="PTHR44969:SF1">
    <property type="entry name" value="CELL SURFACE A33 ANTIGEN"/>
    <property type="match status" value="1"/>
</dbReference>
<keyword evidence="2" id="KW-0812">Transmembrane</keyword>
<comment type="caution">
    <text evidence="4">The sequence shown here is derived from an EMBL/GenBank/DDBJ whole genome shotgun (WGS) entry which is preliminary data.</text>
</comment>
<accession>A0ABQ7T629</accession>
<evidence type="ECO:0000256" key="1">
    <source>
        <dbReference type="SAM" id="MobiDB-lite"/>
    </source>
</evidence>
<dbReference type="SMART" id="SM00409">
    <property type="entry name" value="IG"/>
    <property type="match status" value="2"/>
</dbReference>
<evidence type="ECO:0000313" key="5">
    <source>
        <dbReference type="Proteomes" id="UP000826234"/>
    </source>
</evidence>
<keyword evidence="2" id="KW-0472">Membrane</keyword>
<feature type="domain" description="Ig-like" evidence="3">
    <location>
        <begin position="50"/>
        <end position="162"/>
    </location>
</feature>
<dbReference type="PANTHER" id="PTHR44969">
    <property type="entry name" value="CELL SURFACE A33 ANTIGEN"/>
    <property type="match status" value="1"/>
</dbReference>
<dbReference type="SMART" id="SM00406">
    <property type="entry name" value="IGv"/>
    <property type="match status" value="1"/>
</dbReference>
<dbReference type="InterPro" id="IPR013106">
    <property type="entry name" value="Ig_V-set"/>
</dbReference>
<organism evidence="4 5">
    <name type="scientific">Phrynosoma platyrhinos</name>
    <name type="common">Desert horned lizard</name>
    <dbReference type="NCBI Taxonomy" id="52577"/>
    <lineage>
        <taxon>Eukaryota</taxon>
        <taxon>Metazoa</taxon>
        <taxon>Chordata</taxon>
        <taxon>Craniata</taxon>
        <taxon>Vertebrata</taxon>
        <taxon>Euteleostomi</taxon>
        <taxon>Lepidosauria</taxon>
        <taxon>Squamata</taxon>
        <taxon>Bifurcata</taxon>
        <taxon>Unidentata</taxon>
        <taxon>Episquamata</taxon>
        <taxon>Toxicofera</taxon>
        <taxon>Iguania</taxon>
        <taxon>Phrynosomatidae</taxon>
        <taxon>Phrynosomatinae</taxon>
        <taxon>Phrynosoma</taxon>
    </lineage>
</organism>
<dbReference type="SUPFAM" id="SSF48726">
    <property type="entry name" value="Immunoglobulin"/>
    <property type="match status" value="2"/>
</dbReference>
<evidence type="ECO:0000256" key="2">
    <source>
        <dbReference type="SAM" id="Phobius"/>
    </source>
</evidence>
<dbReference type="InterPro" id="IPR013783">
    <property type="entry name" value="Ig-like_fold"/>
</dbReference>
<sequence length="354" mass="39072">MASKIGPRQCSVSFTSVLVWFSSQGTEIKMDFLVFSLSVCLSLVVAAVHTFTIETPQPKVEVKRGDNATLQCLFHNSVTSRKNGDIVSWQRIHSKEEFANKDLGTGLEYKGDNYKKRLTFSGNVNSNNVSITLSQVTMEDNGTYECSVRLLEEPPMRTVEIQLVVLVPPSKPVCTIIGKAQYGQNINLTCNSVEGSPQPKYTWQSYDAQNQLRQLGGTQLPEGMLMLKNVSADTTGYYICLSQNSVGQEKCNISLAVAPPSMNFALYGGIIGGIVAVVIIIAIVVYCCCCRKSKDKDYELTETENRYQPPHVPVKIRGPAEEEMQEGEEREDEKHTPQMPPALRPSAESSEAVA</sequence>
<gene>
    <name evidence="4" type="ORF">JD844_032868</name>
</gene>
<feature type="transmembrane region" description="Helical" evidence="2">
    <location>
        <begin position="35"/>
        <end position="53"/>
    </location>
</feature>
<reference evidence="4 5" key="1">
    <citation type="journal article" date="2022" name="Gigascience">
        <title>A chromosome-level genome assembly and annotation of the desert horned lizard, Phrynosoma platyrhinos, provides insight into chromosomal rearrangements among reptiles.</title>
        <authorList>
            <person name="Koochekian N."/>
            <person name="Ascanio A."/>
            <person name="Farleigh K."/>
            <person name="Card D.C."/>
            <person name="Schield D.R."/>
            <person name="Castoe T.A."/>
            <person name="Jezkova T."/>
        </authorList>
    </citation>
    <scope>NUCLEOTIDE SEQUENCE [LARGE SCALE GENOMIC DNA]</scope>
    <source>
        <strain evidence="4">NK-2021</strain>
    </source>
</reference>
<evidence type="ECO:0000259" key="3">
    <source>
        <dbReference type="PROSITE" id="PS50835"/>
    </source>
</evidence>
<protein>
    <recommendedName>
        <fullName evidence="3">Ig-like domain-containing protein</fullName>
    </recommendedName>
</protein>
<dbReference type="InterPro" id="IPR003598">
    <property type="entry name" value="Ig_sub2"/>
</dbReference>